<dbReference type="EMBL" id="MSFL01000001">
    <property type="protein sequence ID" value="PWY92613.1"/>
    <property type="molecule type" value="Genomic_DNA"/>
</dbReference>
<name>A0A317X234_9EURO</name>
<dbReference type="VEuPathDB" id="FungiDB:BO70DRAFT_306165"/>
<comment type="caution">
    <text evidence="1">The sequence shown here is derived from an EMBL/GenBank/DDBJ whole genome shotgun (WGS) entry which is preliminary data.</text>
</comment>
<reference evidence="1 2" key="1">
    <citation type="submission" date="2016-12" db="EMBL/GenBank/DDBJ databases">
        <title>The genomes of Aspergillus section Nigri reveals drivers in fungal speciation.</title>
        <authorList>
            <consortium name="DOE Joint Genome Institute"/>
            <person name="Vesth T.C."/>
            <person name="Nybo J."/>
            <person name="Theobald S."/>
            <person name="Brandl J."/>
            <person name="Frisvad J.C."/>
            <person name="Nielsen K.F."/>
            <person name="Lyhne E.K."/>
            <person name="Kogle M.E."/>
            <person name="Kuo A."/>
            <person name="Riley R."/>
            <person name="Clum A."/>
            <person name="Nolan M."/>
            <person name="Lipzen A."/>
            <person name="Salamov A."/>
            <person name="Henrissat B."/>
            <person name="Wiebenga A."/>
            <person name="De Vries R.P."/>
            <person name="Grigoriev I.V."/>
            <person name="Mortensen U.H."/>
            <person name="Andersen M.R."/>
            <person name="Baker S.E."/>
        </authorList>
    </citation>
    <scope>NUCLEOTIDE SEQUENCE [LARGE SCALE GENOMIC DNA]</scope>
    <source>
        <strain evidence="1 2">CBS 117.55</strain>
    </source>
</reference>
<accession>A0A317X234</accession>
<keyword evidence="2" id="KW-1185">Reference proteome</keyword>
<evidence type="ECO:0000313" key="2">
    <source>
        <dbReference type="Proteomes" id="UP000247233"/>
    </source>
</evidence>
<gene>
    <name evidence="1" type="ORF">BO70DRAFT_306165</name>
</gene>
<organism evidence="1 2">
    <name type="scientific">Aspergillus heteromorphus CBS 117.55</name>
    <dbReference type="NCBI Taxonomy" id="1448321"/>
    <lineage>
        <taxon>Eukaryota</taxon>
        <taxon>Fungi</taxon>
        <taxon>Dikarya</taxon>
        <taxon>Ascomycota</taxon>
        <taxon>Pezizomycotina</taxon>
        <taxon>Eurotiomycetes</taxon>
        <taxon>Eurotiomycetidae</taxon>
        <taxon>Eurotiales</taxon>
        <taxon>Aspergillaceae</taxon>
        <taxon>Aspergillus</taxon>
        <taxon>Aspergillus subgen. Circumdati</taxon>
    </lineage>
</organism>
<evidence type="ECO:0000313" key="1">
    <source>
        <dbReference type="EMBL" id="PWY92613.1"/>
    </source>
</evidence>
<protein>
    <submittedName>
        <fullName evidence="1">Uncharacterized protein</fullName>
    </submittedName>
</protein>
<dbReference type="RefSeq" id="XP_025404352.1">
    <property type="nucleotide sequence ID" value="XM_025540033.1"/>
</dbReference>
<sequence length="1096" mass="124075">MKRCLRPTRLPCLDQGSHVVHASPSILRRRSLHVSLRTGVSGQGPFPERRQWSPHFSAVAGPPIDRRVLQDNVRKRSPVPESQKNHPEAWVSLLEQYLPRTLRRDVSDPVPDPASPQDARYLVETIELATLLMHARGWGQIDLLVHLGFRLNNWPAVHFLMNRLLDGADSLKEVTLPLRPLSNFDWSLGSGLSLDDLTYWPVNEVLRPSQVSSVPQTSDMTSLDAFTERPFAQDHSKRFMAEVWQSLGAIVLEAADASPNESNLAMSCVFRNLARLHHSGAVSDRVYKYVPPARYQANFRPPGIHLLSGHIMNVLSDAAWLVHQSEVAAQAKSAGVDSPYLPFKMGVRELGPEIWLELILWCCVEHGHVNEGAWLVGQMETRTGDQAWKFQSWRPILDDTRSVWKTKIEHEEVWRQHEDFERPSLLPKRLNPAPFHGLGERTISLEVASALLDNLPNHVYLGLGFRGTSPRALLRHASCLKQAMSPSTAGGSLLRTHRASNWFTVRVVESGGLDPVADPGMFDDFLRGTSCVVPPWDADQPQVDEDGLARLSPARLYDETSALVGLIEYNVRFFSSRRLCGDAVNAFVWLQSIVDTGKMNNINAFFSSQVERPDIPIPTFNPRNLAALKPLETSMPQLSVITLAELLDLISTSRAFVFGDWLLFSIDADGPSVPPSAYGNQALAPSIIRYAAATKDTQLYDAVVRSLSQPISLNTHRALLNYRIVMHEWDHVTMMLEFIRDYRAKSWGHSNITALAAEIIRMDHAINQQTDPSTVPEKDILSFIQAKNLLRRFLAGEYNEHEWLANAHYQERTLAGFHRIFLSIPGALQGIAQSVNLQCKAHRRSKSPYIPATAFHALLSAVVDTQGSAAGTRLWVDLCLDMKSPATLRLQEGGIVRMFLREERNLLRGDPHFDAAYFKQIQKKSTIANPNTVRIIARAAVKEYEEENERFKFDAAFVRGPALQVLIFCIWRFRCFNMRQREINREVGGLLYKTIHFQSKMRKIFKRLARWRTFRPIFAPQRPRTSRLRNISRRPVRRAIMRRPVMRRAMWIPRRSATKIDSALPPPASSPASPPESLNHLLRGRFTKVRYSVSGE</sequence>
<dbReference type="GeneID" id="37062270"/>
<dbReference type="Proteomes" id="UP000247233">
    <property type="component" value="Unassembled WGS sequence"/>
</dbReference>
<dbReference type="OrthoDB" id="5341924at2759"/>
<dbReference type="AlphaFoldDB" id="A0A317X234"/>
<dbReference type="STRING" id="1448321.A0A317X234"/>
<proteinExistence type="predicted"/>